<evidence type="ECO:0000313" key="2">
    <source>
        <dbReference type="Proteomes" id="UP000504634"/>
    </source>
</evidence>
<evidence type="ECO:0000313" key="3">
    <source>
        <dbReference type="RefSeq" id="XP_030384670.1"/>
    </source>
</evidence>
<dbReference type="OrthoDB" id="7868417at2759"/>
<sequence>MEQTMDELLYHELINAINNPQPKENHLPLRTQLNPNAVEFVPSYRKSVPCKSDDCKIDVHLRANGKGDANVNCEQIIVETPEPQQPGIDPLTHEMKTEATSTTTLLQFDEPIGDVQRHRDMIYNLQKEVLEMLSQLGGKGQPLTGITVTLAPDERSLNVQFTGHDPNINRQIDALACEEASLHLDFGNMGAIASKPCNVLVAQFLRRMSDIINDRIKWNQDLINAKYTKRNYTEDEIERQIEGIKAFEKFFALNVGSRYTDILGHNAFKELCDKLGIPRTSQCKINYEKDPTECGVRDDINQTHVETDVDPYTADDDSHDESTYGDHSTCEEQSICDIEDEPMQENSQLDSESEDPLPSCSSCTTTSEYANSKVFCFKADDGAQLHVNQLSESDKPQPKTRRRLGVPHPTPAISKTTTGFGACKATNAKIPKQRTPRQTGGGVGARKSNVQKEARTQGLATPRHRGSGAGLPLHMAGARPKSYQRVAVPRAALSGGYQLPSNTSSNASNRSMRSSYRGETRYVTGNKPMSTATTSPANYVNLGKPVKARQTSSGAQKIVPRGTATSIMRQTEVQRRLSLFKGSQPTDVQYGEYLFK</sequence>
<protein>
    <submittedName>
        <fullName evidence="3">Uncharacterized protein LOC115631953</fullName>
    </submittedName>
</protein>
<gene>
    <name evidence="3" type="primary">LOC115631953</name>
</gene>
<feature type="compositionally biased region" description="Polar residues" evidence="1">
    <location>
        <begin position="527"/>
        <end position="538"/>
    </location>
</feature>
<feature type="compositionally biased region" description="Low complexity" evidence="1">
    <location>
        <begin position="501"/>
        <end position="517"/>
    </location>
</feature>
<dbReference type="InterPro" id="IPR009818">
    <property type="entry name" value="PAM2_motif"/>
</dbReference>
<accession>A0A6J2U9L9</accession>
<dbReference type="GeneID" id="115631953"/>
<feature type="region of interest" description="Disordered" evidence="1">
    <location>
        <begin position="299"/>
        <end position="327"/>
    </location>
</feature>
<evidence type="ECO:0000256" key="1">
    <source>
        <dbReference type="SAM" id="MobiDB-lite"/>
    </source>
</evidence>
<reference evidence="3" key="1">
    <citation type="submission" date="2025-08" db="UniProtKB">
        <authorList>
            <consortium name="RefSeq"/>
        </authorList>
    </citation>
    <scope>IDENTIFICATION</scope>
    <source>
        <strain evidence="3">11010-0011.00</strain>
        <tissue evidence="3">Whole body</tissue>
    </source>
</reference>
<organism evidence="2 3">
    <name type="scientific">Drosophila lebanonensis</name>
    <name type="common">Fruit fly</name>
    <name type="synonym">Scaptodrosophila lebanonensis</name>
    <dbReference type="NCBI Taxonomy" id="7225"/>
    <lineage>
        <taxon>Eukaryota</taxon>
        <taxon>Metazoa</taxon>
        <taxon>Ecdysozoa</taxon>
        <taxon>Arthropoda</taxon>
        <taxon>Hexapoda</taxon>
        <taxon>Insecta</taxon>
        <taxon>Pterygota</taxon>
        <taxon>Neoptera</taxon>
        <taxon>Endopterygota</taxon>
        <taxon>Diptera</taxon>
        <taxon>Brachycera</taxon>
        <taxon>Muscomorpha</taxon>
        <taxon>Ephydroidea</taxon>
        <taxon>Drosophilidae</taxon>
        <taxon>Scaptodrosophila</taxon>
    </lineage>
</organism>
<feature type="region of interest" description="Disordered" evidence="1">
    <location>
        <begin position="389"/>
        <end position="418"/>
    </location>
</feature>
<proteinExistence type="predicted"/>
<feature type="region of interest" description="Disordered" evidence="1">
    <location>
        <begin position="431"/>
        <end position="539"/>
    </location>
</feature>
<dbReference type="Proteomes" id="UP000504634">
    <property type="component" value="Unplaced"/>
</dbReference>
<name>A0A6J2U9L9_DROLE</name>
<keyword evidence="2" id="KW-1185">Reference proteome</keyword>
<dbReference type="AlphaFoldDB" id="A0A6J2U9L9"/>
<dbReference type="RefSeq" id="XP_030384670.1">
    <property type="nucleotide sequence ID" value="XM_030528810.1"/>
</dbReference>
<feature type="region of interest" description="Disordered" evidence="1">
    <location>
        <begin position="343"/>
        <end position="362"/>
    </location>
</feature>
<dbReference type="Pfam" id="PF07145">
    <property type="entry name" value="PAM2"/>
    <property type="match status" value="1"/>
</dbReference>